<protein>
    <submittedName>
        <fullName evidence="1">Uncharacterized protein</fullName>
    </submittedName>
</protein>
<comment type="caution">
    <text evidence="1">The sequence shown here is derived from an EMBL/GenBank/DDBJ whole genome shotgun (WGS) entry which is preliminary data.</text>
</comment>
<sequence length="232" mass="25749">MRGARLMATRTSVRVDPVARDITLMLDDTLSPDAQAALLAGAAREALGDAQDMNRQALGYVPEHETFVDGARRDDLTKLTPRSTILFEFKLLTDIVEWIDEQLIIHSPVRTERFARSHVWFADDVEMDPLNPPPAEQYVVLNAQPYARKIERGLSSQAPAGVYEGVATLAKRRFGNVAYVGFSYRSFPGGAIGKWAQTASAEKLSRNVRGGRVGARQDWLTRQPAILIDQGR</sequence>
<gene>
    <name evidence="2" type="ORF">GCM10007888_38430</name>
    <name evidence="1" type="ORF">MOX02_35960</name>
</gene>
<reference evidence="2" key="4">
    <citation type="submission" date="2023-01" db="EMBL/GenBank/DDBJ databases">
        <title>Draft genome sequence of Methylobacterium oxalidis strain NBRC 107715.</title>
        <authorList>
            <person name="Sun Q."/>
            <person name="Mori K."/>
        </authorList>
    </citation>
    <scope>NUCLEOTIDE SEQUENCE</scope>
    <source>
        <strain evidence="2">NBRC 107715</strain>
    </source>
</reference>
<reference evidence="2" key="1">
    <citation type="journal article" date="2014" name="Int. J. Syst. Evol. Microbiol.">
        <title>Complete genome of a new Firmicutes species belonging to the dominant human colonic microbiota ('Ruminococcus bicirculans') reveals two chromosomes and a selective capacity to utilize plant glucans.</title>
        <authorList>
            <consortium name="NISC Comparative Sequencing Program"/>
            <person name="Wegmann U."/>
            <person name="Louis P."/>
            <person name="Goesmann A."/>
            <person name="Henrissat B."/>
            <person name="Duncan S.H."/>
            <person name="Flint H.J."/>
        </authorList>
    </citation>
    <scope>NUCLEOTIDE SEQUENCE</scope>
    <source>
        <strain evidence="2">NBRC 107715</strain>
    </source>
</reference>
<dbReference type="Proteomes" id="UP001156856">
    <property type="component" value="Unassembled WGS sequence"/>
</dbReference>
<reference evidence="1 3" key="3">
    <citation type="submission" date="2019-07" db="EMBL/GenBank/DDBJ databases">
        <title>Whole genome shotgun sequence of Methylobacterium oxalidis NBRC 107715.</title>
        <authorList>
            <person name="Hosoyama A."/>
            <person name="Uohara A."/>
            <person name="Ohji S."/>
            <person name="Ichikawa N."/>
        </authorList>
    </citation>
    <scope>NUCLEOTIDE SEQUENCE [LARGE SCALE GENOMIC DNA]</scope>
    <source>
        <strain evidence="1 3">NBRC 107715</strain>
    </source>
</reference>
<name>A0A512J6F2_9HYPH</name>
<proteinExistence type="predicted"/>
<dbReference type="Proteomes" id="UP000321960">
    <property type="component" value="Unassembled WGS sequence"/>
</dbReference>
<evidence type="ECO:0000313" key="4">
    <source>
        <dbReference type="Proteomes" id="UP001156856"/>
    </source>
</evidence>
<dbReference type="EMBL" id="BJZU01000073">
    <property type="protein sequence ID" value="GEP05558.1"/>
    <property type="molecule type" value="Genomic_DNA"/>
</dbReference>
<organism evidence="1 3">
    <name type="scientific">Methylobacterium oxalidis</name>
    <dbReference type="NCBI Taxonomy" id="944322"/>
    <lineage>
        <taxon>Bacteria</taxon>
        <taxon>Pseudomonadati</taxon>
        <taxon>Pseudomonadota</taxon>
        <taxon>Alphaproteobacteria</taxon>
        <taxon>Hyphomicrobiales</taxon>
        <taxon>Methylobacteriaceae</taxon>
        <taxon>Methylobacterium</taxon>
    </lineage>
</organism>
<reference evidence="4" key="2">
    <citation type="journal article" date="2019" name="Int. J. Syst. Evol. Microbiol.">
        <title>The Global Catalogue of Microorganisms (GCM) 10K type strain sequencing project: providing services to taxonomists for standard genome sequencing and annotation.</title>
        <authorList>
            <consortium name="The Broad Institute Genomics Platform"/>
            <consortium name="The Broad Institute Genome Sequencing Center for Infectious Disease"/>
            <person name="Wu L."/>
            <person name="Ma J."/>
        </authorList>
    </citation>
    <scope>NUCLEOTIDE SEQUENCE [LARGE SCALE GENOMIC DNA]</scope>
    <source>
        <strain evidence="4">NBRC 107715</strain>
    </source>
</reference>
<evidence type="ECO:0000313" key="3">
    <source>
        <dbReference type="Proteomes" id="UP000321960"/>
    </source>
</evidence>
<dbReference type="EMBL" id="BSPK01000072">
    <property type="protein sequence ID" value="GLS65461.1"/>
    <property type="molecule type" value="Genomic_DNA"/>
</dbReference>
<evidence type="ECO:0000313" key="1">
    <source>
        <dbReference type="EMBL" id="GEP05558.1"/>
    </source>
</evidence>
<keyword evidence="4" id="KW-1185">Reference proteome</keyword>
<evidence type="ECO:0000313" key="2">
    <source>
        <dbReference type="EMBL" id="GLS65461.1"/>
    </source>
</evidence>
<dbReference type="AlphaFoldDB" id="A0A512J6F2"/>
<accession>A0A512J6F2</accession>